<accession>A0A4P7PUH3</accession>
<keyword evidence="3" id="KW-1185">Reference proteome</keyword>
<dbReference type="Proteomes" id="UP000296862">
    <property type="component" value="Chromosome"/>
</dbReference>
<dbReference type="RefSeq" id="WP_136151487.1">
    <property type="nucleotide sequence ID" value="NZ_CP038810.1"/>
</dbReference>
<feature type="transmembrane region" description="Helical" evidence="1">
    <location>
        <begin position="253"/>
        <end position="277"/>
    </location>
</feature>
<protein>
    <recommendedName>
        <fullName evidence="4">DUF4153 domain-containing protein</fullName>
    </recommendedName>
</protein>
<name>A0A4P7PUH3_9FLAO</name>
<feature type="transmembrane region" description="Helical" evidence="1">
    <location>
        <begin position="292"/>
        <end position="309"/>
    </location>
</feature>
<dbReference type="AlphaFoldDB" id="A0A4P7PUH3"/>
<keyword evidence="1" id="KW-0812">Transmembrane</keyword>
<gene>
    <name evidence="2" type="ORF">GS03_01025</name>
</gene>
<dbReference type="KEGG" id="fsn:GS03_01025"/>
<feature type="transmembrane region" description="Helical" evidence="1">
    <location>
        <begin position="79"/>
        <end position="99"/>
    </location>
</feature>
<dbReference type="OrthoDB" id="9809196at2"/>
<dbReference type="Pfam" id="PF13687">
    <property type="entry name" value="DUF4153"/>
    <property type="match status" value="1"/>
</dbReference>
<keyword evidence="1" id="KW-1133">Transmembrane helix</keyword>
<evidence type="ECO:0000256" key="1">
    <source>
        <dbReference type="SAM" id="Phobius"/>
    </source>
</evidence>
<feature type="transmembrane region" description="Helical" evidence="1">
    <location>
        <begin position="148"/>
        <end position="169"/>
    </location>
</feature>
<evidence type="ECO:0008006" key="4">
    <source>
        <dbReference type="Google" id="ProtNLM"/>
    </source>
</evidence>
<dbReference type="EMBL" id="CP038810">
    <property type="protein sequence ID" value="QBZ97533.1"/>
    <property type="molecule type" value="Genomic_DNA"/>
</dbReference>
<evidence type="ECO:0000313" key="2">
    <source>
        <dbReference type="EMBL" id="QBZ97533.1"/>
    </source>
</evidence>
<feature type="transmembrane region" description="Helical" evidence="1">
    <location>
        <begin position="20"/>
        <end position="39"/>
    </location>
</feature>
<feature type="transmembrane region" description="Helical" evidence="1">
    <location>
        <begin position="181"/>
        <end position="202"/>
    </location>
</feature>
<keyword evidence="1" id="KW-0472">Membrane</keyword>
<dbReference type="InterPro" id="IPR025291">
    <property type="entry name" value="DUF4153"/>
</dbReference>
<feature type="transmembrane region" description="Helical" evidence="1">
    <location>
        <begin position="222"/>
        <end position="241"/>
    </location>
</feature>
<evidence type="ECO:0000313" key="3">
    <source>
        <dbReference type="Proteomes" id="UP000296862"/>
    </source>
</evidence>
<sequence>MAKFPSIQSIITATQKTSLRFPLETITAFLGTIIAILLIDEKTDSTEELYVKIIMCCSLCLVLFLSVSLYFSVTQKKAWVRYASSLVLGSIGIALVFSFGDKITEVEALQYFVLNLALHLLVSFSGFIPKSYNQNEFWEFNKQLFLRILTSGLYSGFLYGGLALAITAVKNLFDIEINDHVFGYLFCIIAGIFNTLFFLTGIPDLNTPKSLELNYPKGLKNFTQFVLMPLISIYLVILISYEAKILATFTLPIGWVSYLVLVFSIFGILSFLLIYPIAKDDGNLWMKTFNRWFYYLLIPLLGLLFWAILQRISLYGFTYDRYYVLLLSIWLTIVVFYFLVKKEPKIKFIPISMCIIGLLTIIGPQSADSVSKYSQLSRFENYMKIKEKLTPKQEQDLSSIVDFLEENYGAAVMKPYANNKLDTLLKSEKSAKSSEIMEALGFEYRSQYDLSITNDGNFYYEYYKNESQNIENIHGYDMSFSLSKNIELNCEDCIKINGVSYSIQSIEKDYGTDLKINQEVLPLKIIDFINKNKAFDKDRNEKIIQKIEFPKYSVLLTYRSASGEKVDNQKKINNYTVDVLLKIKP</sequence>
<feature type="transmembrane region" description="Helical" evidence="1">
    <location>
        <begin position="51"/>
        <end position="73"/>
    </location>
</feature>
<feature type="transmembrane region" description="Helical" evidence="1">
    <location>
        <begin position="321"/>
        <end position="340"/>
    </location>
</feature>
<organism evidence="2 3">
    <name type="scientific">Flavobacterium sangjuense</name>
    <dbReference type="NCBI Taxonomy" id="2518177"/>
    <lineage>
        <taxon>Bacteria</taxon>
        <taxon>Pseudomonadati</taxon>
        <taxon>Bacteroidota</taxon>
        <taxon>Flavobacteriia</taxon>
        <taxon>Flavobacteriales</taxon>
        <taxon>Flavobacteriaceae</taxon>
        <taxon>Flavobacterium</taxon>
    </lineage>
</organism>
<proteinExistence type="predicted"/>
<reference evidence="2 3" key="1">
    <citation type="submission" date="2019-04" db="EMBL/GenBank/DDBJ databases">
        <title>Flavobacterium sp. GS03.</title>
        <authorList>
            <person name="Kim H."/>
        </authorList>
    </citation>
    <scope>NUCLEOTIDE SEQUENCE [LARGE SCALE GENOMIC DNA]</scope>
    <source>
        <strain evidence="2 3">GS03</strain>
    </source>
</reference>